<dbReference type="RefSeq" id="WP_219239140.1">
    <property type="nucleotide sequence ID" value="NZ_JAHWZX010000016.1"/>
</dbReference>
<dbReference type="Proteomes" id="UP001197214">
    <property type="component" value="Unassembled WGS sequence"/>
</dbReference>
<dbReference type="InterPro" id="IPR044846">
    <property type="entry name" value="GH10"/>
</dbReference>
<keyword evidence="6" id="KW-0378">Hydrolase</keyword>
<keyword evidence="4" id="KW-0858">Xylan degradation</keyword>
<dbReference type="EMBL" id="JAHWZX010000016">
    <property type="protein sequence ID" value="MBW4332018.1"/>
    <property type="molecule type" value="Genomic_DNA"/>
</dbReference>
<dbReference type="PANTHER" id="PTHR31490">
    <property type="entry name" value="GLYCOSYL HYDROLASE"/>
    <property type="match status" value="1"/>
</dbReference>
<evidence type="ECO:0000256" key="7">
    <source>
        <dbReference type="ARBA" id="ARBA00023277"/>
    </source>
</evidence>
<evidence type="ECO:0000259" key="11">
    <source>
        <dbReference type="PROSITE" id="PS51760"/>
    </source>
</evidence>
<keyword evidence="7" id="KW-0119">Carbohydrate metabolism</keyword>
<accession>A0ABS6XP71</accession>
<keyword evidence="9" id="KW-0624">Polysaccharide degradation</keyword>
<evidence type="ECO:0000313" key="12">
    <source>
        <dbReference type="EMBL" id="MBW4332018.1"/>
    </source>
</evidence>
<evidence type="ECO:0000256" key="6">
    <source>
        <dbReference type="ARBA" id="ARBA00022801"/>
    </source>
</evidence>
<evidence type="ECO:0000256" key="2">
    <source>
        <dbReference type="ARBA" id="ARBA00007495"/>
    </source>
</evidence>
<feature type="signal peptide" evidence="10">
    <location>
        <begin position="1"/>
        <end position="26"/>
    </location>
</feature>
<dbReference type="PANTHER" id="PTHR31490:SF88">
    <property type="entry name" value="BETA-XYLANASE"/>
    <property type="match status" value="1"/>
</dbReference>
<comment type="caution">
    <text evidence="12">The sequence shown here is derived from an EMBL/GenBank/DDBJ whole genome shotgun (WGS) entry which is preliminary data.</text>
</comment>
<proteinExistence type="inferred from homology"/>
<reference evidence="12 13" key="1">
    <citation type="submission" date="2021-07" db="EMBL/GenBank/DDBJ databases">
        <title>Stakelama flava sp. nov., a novel endophytic bacterium isolated from branch of Kandelia candel.</title>
        <authorList>
            <person name="Tuo L."/>
        </authorList>
    </citation>
    <scope>NUCLEOTIDE SEQUENCE [LARGE SCALE GENOMIC DNA]</scope>
    <source>
        <strain evidence="12 13">CBK3Z-3</strain>
    </source>
</reference>
<keyword evidence="8" id="KW-0326">Glycosidase</keyword>
<protein>
    <recommendedName>
        <fullName evidence="3">endo-1,4-beta-xylanase</fullName>
        <ecNumber evidence="3">3.2.1.8</ecNumber>
    </recommendedName>
</protein>
<name>A0ABS6XP71_9SPHN</name>
<keyword evidence="13" id="KW-1185">Reference proteome</keyword>
<organism evidence="12 13">
    <name type="scientific">Stakelama flava</name>
    <dbReference type="NCBI Taxonomy" id="2860338"/>
    <lineage>
        <taxon>Bacteria</taxon>
        <taxon>Pseudomonadati</taxon>
        <taxon>Pseudomonadota</taxon>
        <taxon>Alphaproteobacteria</taxon>
        <taxon>Sphingomonadales</taxon>
        <taxon>Sphingomonadaceae</taxon>
        <taxon>Stakelama</taxon>
    </lineage>
</organism>
<evidence type="ECO:0000256" key="10">
    <source>
        <dbReference type="SAM" id="SignalP"/>
    </source>
</evidence>
<dbReference type="EC" id="3.2.1.8" evidence="3"/>
<evidence type="ECO:0000256" key="4">
    <source>
        <dbReference type="ARBA" id="ARBA00022651"/>
    </source>
</evidence>
<comment type="catalytic activity">
    <reaction evidence="1">
        <text>Endohydrolysis of (1-&gt;4)-beta-D-xylosidic linkages in xylans.</text>
        <dbReference type="EC" id="3.2.1.8"/>
    </reaction>
</comment>
<evidence type="ECO:0000256" key="9">
    <source>
        <dbReference type="ARBA" id="ARBA00023326"/>
    </source>
</evidence>
<sequence>MAVDRRTLIGAALCAPIFARAGHAAAAPTLTGAAAAKGIRCGSILAERYLQDHHYRDLIADQCGIVTFENALKWTALRPSADKFDFSRSDKLLQWATGANMEVRGHNLLWPRQDRLPKWLASYDFGEKPGERSQALVGDHIETVMHRYAPYMQSFDVLNEAIQPESGDYRKSVLTPTPGAAEALFDFAFHTARRAAPNAQLVYNDYMDWGDGSKAHRAGVLRMLEGFRKRGVPIDGLGIQAHVTATADAATIARRERDWRAFLDEVTDMGFRLLVTEFDVDDRDLTGDVATRDAQVAGYARAYADLMLDYPQLGTFMLWGLVDRYSWLQDFRPRKDGLEKRPNPYDDQYRPKRLHDALIQAFNHAAPRKPSY</sequence>
<dbReference type="PROSITE" id="PS51760">
    <property type="entry name" value="GH10_2"/>
    <property type="match status" value="1"/>
</dbReference>
<evidence type="ECO:0000256" key="3">
    <source>
        <dbReference type="ARBA" id="ARBA00012590"/>
    </source>
</evidence>
<comment type="similarity">
    <text evidence="2">Belongs to the glycosyl hydrolase 10 (cellulase F) family.</text>
</comment>
<evidence type="ECO:0000313" key="13">
    <source>
        <dbReference type="Proteomes" id="UP001197214"/>
    </source>
</evidence>
<feature type="domain" description="GH10" evidence="11">
    <location>
        <begin position="24"/>
        <end position="361"/>
    </location>
</feature>
<dbReference type="Pfam" id="PF00331">
    <property type="entry name" value="Glyco_hydro_10"/>
    <property type="match status" value="1"/>
</dbReference>
<evidence type="ECO:0000256" key="5">
    <source>
        <dbReference type="ARBA" id="ARBA00022729"/>
    </source>
</evidence>
<evidence type="ECO:0000256" key="8">
    <source>
        <dbReference type="ARBA" id="ARBA00023295"/>
    </source>
</evidence>
<evidence type="ECO:0000256" key="1">
    <source>
        <dbReference type="ARBA" id="ARBA00000681"/>
    </source>
</evidence>
<dbReference type="InterPro" id="IPR001000">
    <property type="entry name" value="GH10_dom"/>
</dbReference>
<gene>
    <name evidence="12" type="ORF">KY084_14200</name>
</gene>
<keyword evidence="5 10" id="KW-0732">Signal</keyword>
<dbReference type="SMART" id="SM00633">
    <property type="entry name" value="Glyco_10"/>
    <property type="match status" value="1"/>
</dbReference>
<feature type="chain" id="PRO_5045876101" description="endo-1,4-beta-xylanase" evidence="10">
    <location>
        <begin position="27"/>
        <end position="372"/>
    </location>
</feature>